<reference evidence="1" key="1">
    <citation type="submission" date="2023-06" db="EMBL/GenBank/DDBJ databases">
        <authorList>
            <person name="Jiang Y."/>
            <person name="Liu Q."/>
        </authorList>
    </citation>
    <scope>NUCLEOTIDE SEQUENCE</scope>
    <source>
        <strain evidence="1">CGMCC 1.12090</strain>
    </source>
</reference>
<evidence type="ECO:0008006" key="3">
    <source>
        <dbReference type="Google" id="ProtNLM"/>
    </source>
</evidence>
<evidence type="ECO:0000313" key="2">
    <source>
        <dbReference type="Proteomes" id="UP001169027"/>
    </source>
</evidence>
<comment type="caution">
    <text evidence="1">The sequence shown here is derived from an EMBL/GenBank/DDBJ whole genome shotgun (WGS) entry which is preliminary data.</text>
</comment>
<protein>
    <recommendedName>
        <fullName evidence="3">DUF1488 domain-containing protein</fullName>
    </recommendedName>
</protein>
<dbReference type="EMBL" id="JAUKVY010000018">
    <property type="protein sequence ID" value="MDO1535234.1"/>
    <property type="molecule type" value="Genomic_DNA"/>
</dbReference>
<name>A0ABT8SAD0_9BURK</name>
<proteinExistence type="predicted"/>
<gene>
    <name evidence="1" type="ORF">Q2T77_23345</name>
</gene>
<keyword evidence="2" id="KW-1185">Reference proteome</keyword>
<dbReference type="Proteomes" id="UP001169027">
    <property type="component" value="Unassembled WGS sequence"/>
</dbReference>
<evidence type="ECO:0000313" key="1">
    <source>
        <dbReference type="EMBL" id="MDO1535234.1"/>
    </source>
</evidence>
<sequence>MAMSSDAAVHRFEYDGWFVVVELDGSTSEGVSSGHADLQWKDGHRCRISLAGKYADRASAIVALAQRSRAFIDDWDIRRAERASPFIDQ</sequence>
<organism evidence="1 2">
    <name type="scientific">Variovorax ginsengisoli</name>
    <dbReference type="NCBI Taxonomy" id="363844"/>
    <lineage>
        <taxon>Bacteria</taxon>
        <taxon>Pseudomonadati</taxon>
        <taxon>Pseudomonadota</taxon>
        <taxon>Betaproteobacteria</taxon>
        <taxon>Burkholderiales</taxon>
        <taxon>Comamonadaceae</taxon>
        <taxon>Variovorax</taxon>
    </lineage>
</organism>
<accession>A0ABT8SAD0</accession>